<sequence>MTTITDDLANQYQMMSDREHVLKKPDTYIGSTETDEEINWIIDDVTDPDHPKMVHRAYKKTPAIYKCFDEGIVNARDHEVRMQTNIAKSENASLVSGASDTPKMHAVKNIEVEIDRASGLIAITNDGNGIDVEKHPQHGIWIPEMIFGHLRTSTNYNDSDIKTVGGRNGFGFKLVLIFSTYGKIETVDHVRGLKYTQEFKDNLSTICPPTIVKQKGKPYTKVTFLLDYKRFGVDGLTDDMFSLLKKRTYDIAAVTDKTVKVKFNSLPVPIRSFENYVNMFIKDDDAKVIFEAPSDRWEYAVTLTPLGEFTQVSFVNGIYTSKGGKHVEYILNQIVKKVCDFIEKKKKIKVKPATIKEQLMLFVNCTVENPAFDSQTKECLTTTTAKFGSSCAVSDKFIDKVIKLGVMDQAISLNDIKHTADAAKTDGKKTRRVRGIPKLTDANEAGGPRSAECTLILCEGDSAKSGVISGLSQSARDFYGVYPLKGKLMNVRDASITAINGNDEITDIKKILGLQNGKKYTQDEIKNELRYGRVLFMTDQDLDGSHIKGLGINLFQFLWRELAVCDNFLGFMNTPILKAFKGKNDVVCFYNEQQYEEWKQTTSDSASWKVQYYKGLGTSSAKEFKEYFKQNKTVTFKHSGEDCDSAIDKAFNKKKADDRKDWLGNYDKTATLDTSSPEIRYDAFVDRELIHFSKYDCERSIASVVDGLKTSLRKIMFCAFKRRLEKDKVKVAQFAGYVSEHSLYHHGEASLNKAIVGLAQNFVGSNNINLLVPLGQFGTRLQGGKDSASERYIFTQLSTISRAIFPEVDQSTLNYLNDDGVQVEPEFYVPIIPMILVNGSRGIGTGYSSHVPCYDPRNIIDYIRCRLTENPVLPELHPHYDGFKGSVTHLGNGKYLYKGLYTLEGQDTVKIVELPVGTWTQDYKDMLEAMLAPPPKEKDDKEKKKTETYLKDYKENNTDTMVEFTLIFQRGKLMELINTPVAKLPGCNEFERLFKLYDTESTSNMHLFNEKQQIKKYETPQLIIDDFMGVRMENYTKRKENLIKELEREHTRYSNQARYIKETCDDVIDIRKKKQDDVSELLTSRGYAQIDGDERYKYLIDMPMSSLIEENIEKLNKKARDAVVELERVKNTSEREMWLSELDVLDSELTKFYQARLLETHDDGDEKPKKKTAIRKKKVEAETDQPIKMKVKKPKTKKVNGDE</sequence>
<dbReference type="InterPro" id="IPR001241">
    <property type="entry name" value="Topo_IIA"/>
</dbReference>
<dbReference type="InterPro" id="IPR050634">
    <property type="entry name" value="DNA_Topoisomerase_II"/>
</dbReference>
<dbReference type="InterPro" id="IPR013759">
    <property type="entry name" value="Topo_IIA_B_C"/>
</dbReference>
<dbReference type="CDD" id="cd03481">
    <property type="entry name" value="TopoIIA_Trans_ScTopoIIA"/>
    <property type="match status" value="1"/>
</dbReference>
<feature type="coiled-coil region" evidence="13">
    <location>
        <begin position="1032"/>
        <end position="1063"/>
    </location>
</feature>
<evidence type="ECO:0000259" key="16">
    <source>
        <dbReference type="PROSITE" id="PS52040"/>
    </source>
</evidence>
<dbReference type="GO" id="GO:0003918">
    <property type="term" value="F:DNA topoisomerase type II (double strand cut, ATP-hydrolyzing) activity"/>
    <property type="evidence" value="ECO:0007669"/>
    <property type="project" value="UniProtKB-EC"/>
</dbReference>
<evidence type="ECO:0000256" key="11">
    <source>
        <dbReference type="ARBA" id="ARBA00023125"/>
    </source>
</evidence>
<dbReference type="GO" id="GO:0006265">
    <property type="term" value="P:DNA topological change"/>
    <property type="evidence" value="ECO:0007669"/>
    <property type="project" value="InterPro"/>
</dbReference>
<keyword evidence="12" id="KW-0413">Isomerase</keyword>
<dbReference type="SUPFAM" id="SSF54211">
    <property type="entry name" value="Ribosomal protein S5 domain 2-like"/>
    <property type="match status" value="1"/>
</dbReference>
<evidence type="ECO:0000256" key="9">
    <source>
        <dbReference type="ARBA" id="ARBA00022842"/>
    </source>
</evidence>
<evidence type="ECO:0000256" key="7">
    <source>
        <dbReference type="ARBA" id="ARBA00022741"/>
    </source>
</evidence>
<dbReference type="Pfam" id="PF01751">
    <property type="entry name" value="Toprim"/>
    <property type="match status" value="1"/>
</dbReference>
<evidence type="ECO:0000259" key="15">
    <source>
        <dbReference type="PROSITE" id="PS50880"/>
    </source>
</evidence>
<dbReference type="InterPro" id="IPR001154">
    <property type="entry name" value="TopoII_euk"/>
</dbReference>
<evidence type="ECO:0000256" key="6">
    <source>
        <dbReference type="ARBA" id="ARBA00022723"/>
    </source>
</evidence>
<feature type="domain" description="Topo IIA-type catalytic" evidence="16">
    <location>
        <begin position="701"/>
        <end position="1142"/>
    </location>
</feature>
<keyword evidence="8" id="KW-0067">ATP-binding</keyword>
<dbReference type="Gene3D" id="3.40.50.670">
    <property type="match status" value="1"/>
</dbReference>
<keyword evidence="7" id="KW-0547">Nucleotide-binding</keyword>
<feature type="region of interest" description="Disordered" evidence="14">
    <location>
        <begin position="1161"/>
        <end position="1203"/>
    </location>
</feature>
<dbReference type="InterPro" id="IPR013506">
    <property type="entry name" value="Topo_IIA_bsu_dom2"/>
</dbReference>
<reference evidence="17" key="1">
    <citation type="journal article" date="2020" name="Nature">
        <title>Giant virus diversity and host interactions through global metagenomics.</title>
        <authorList>
            <person name="Schulz F."/>
            <person name="Roux S."/>
            <person name="Paez-Espino D."/>
            <person name="Jungbluth S."/>
            <person name="Walsh D.A."/>
            <person name="Denef V.J."/>
            <person name="McMahon K.D."/>
            <person name="Konstantinidis K.T."/>
            <person name="Eloe-Fadrosh E.A."/>
            <person name="Kyrpides N.C."/>
            <person name="Woyke T."/>
        </authorList>
    </citation>
    <scope>NUCLEOTIDE SEQUENCE</scope>
    <source>
        <strain evidence="17">GVMAG-M-3300018868-6</strain>
    </source>
</reference>
<dbReference type="GO" id="GO:0046872">
    <property type="term" value="F:metal ion binding"/>
    <property type="evidence" value="ECO:0007669"/>
    <property type="project" value="UniProtKB-KW"/>
</dbReference>
<dbReference type="SMART" id="SM00433">
    <property type="entry name" value="TOP2c"/>
    <property type="match status" value="1"/>
</dbReference>
<dbReference type="PANTHER" id="PTHR10169">
    <property type="entry name" value="DNA TOPOISOMERASE/GYRASE"/>
    <property type="match status" value="1"/>
</dbReference>
<dbReference type="InterPro" id="IPR020568">
    <property type="entry name" value="Ribosomal_Su5_D2-typ_SF"/>
</dbReference>
<proteinExistence type="inferred from homology"/>
<comment type="similarity">
    <text evidence="4">Belongs to the type II topoisomerase family.</text>
</comment>
<keyword evidence="9" id="KW-0460">Magnesium</keyword>
<keyword evidence="11" id="KW-0238">DNA-binding</keyword>
<dbReference type="Pfam" id="PF00521">
    <property type="entry name" value="DNA_topoisoIV"/>
    <property type="match status" value="1"/>
</dbReference>
<dbReference type="GO" id="GO:0005524">
    <property type="term" value="F:ATP binding"/>
    <property type="evidence" value="ECO:0007669"/>
    <property type="project" value="UniProtKB-KW"/>
</dbReference>
<dbReference type="GO" id="GO:0000712">
    <property type="term" value="P:resolution of meiotic recombination intermediates"/>
    <property type="evidence" value="ECO:0007669"/>
    <property type="project" value="TreeGrafter"/>
</dbReference>
<dbReference type="InterPro" id="IPR018522">
    <property type="entry name" value="TopoIIA_CS"/>
</dbReference>
<evidence type="ECO:0000256" key="12">
    <source>
        <dbReference type="ARBA" id="ARBA00023235"/>
    </source>
</evidence>
<dbReference type="InterPro" id="IPR013757">
    <property type="entry name" value="Topo_IIA_A_a_sf"/>
</dbReference>
<evidence type="ECO:0000256" key="14">
    <source>
        <dbReference type="SAM" id="MobiDB-lite"/>
    </source>
</evidence>
<dbReference type="FunFam" id="3.30.230.10:FF:000008">
    <property type="entry name" value="DNA topoisomerase 2"/>
    <property type="match status" value="1"/>
</dbReference>
<dbReference type="Gene3D" id="3.30.1490.30">
    <property type="match status" value="1"/>
</dbReference>
<comment type="catalytic activity">
    <reaction evidence="1">
        <text>ATP-dependent breakage, passage and rejoining of double-stranded DNA.</text>
        <dbReference type="EC" id="5.6.2.2"/>
    </reaction>
</comment>
<dbReference type="InterPro" id="IPR013760">
    <property type="entry name" value="Topo_IIA-like_dom_sf"/>
</dbReference>
<evidence type="ECO:0000256" key="4">
    <source>
        <dbReference type="ARBA" id="ARBA00011080"/>
    </source>
</evidence>
<dbReference type="InterPro" id="IPR014721">
    <property type="entry name" value="Ribsml_uS5_D2-typ_fold_subgr"/>
</dbReference>
<dbReference type="InterPro" id="IPR036890">
    <property type="entry name" value="HATPase_C_sf"/>
</dbReference>
<evidence type="ECO:0000256" key="5">
    <source>
        <dbReference type="ARBA" id="ARBA00012895"/>
    </source>
</evidence>
<dbReference type="AlphaFoldDB" id="A0A6C0BVR7"/>
<dbReference type="PROSITE" id="PS50880">
    <property type="entry name" value="TOPRIM"/>
    <property type="match status" value="1"/>
</dbReference>
<dbReference type="Pfam" id="PF00204">
    <property type="entry name" value="DNA_gyraseB"/>
    <property type="match status" value="1"/>
</dbReference>
<dbReference type="GO" id="GO:0003677">
    <property type="term" value="F:DNA binding"/>
    <property type="evidence" value="ECO:0007669"/>
    <property type="project" value="UniProtKB-KW"/>
</dbReference>
<dbReference type="SUPFAM" id="SSF56719">
    <property type="entry name" value="Type II DNA topoisomerase"/>
    <property type="match status" value="1"/>
</dbReference>
<feature type="coiled-coil region" evidence="13">
    <location>
        <begin position="1109"/>
        <end position="1136"/>
    </location>
</feature>
<evidence type="ECO:0000256" key="1">
    <source>
        <dbReference type="ARBA" id="ARBA00000185"/>
    </source>
</evidence>
<dbReference type="FunFam" id="3.40.50.670:FF:000001">
    <property type="entry name" value="DNA topoisomerase 2"/>
    <property type="match status" value="1"/>
</dbReference>
<feature type="compositionally biased region" description="Basic residues" evidence="14">
    <location>
        <begin position="1189"/>
        <end position="1203"/>
    </location>
</feature>
<keyword evidence="6" id="KW-0479">Metal-binding</keyword>
<dbReference type="Gene3D" id="3.30.565.10">
    <property type="entry name" value="Histidine kinase-like ATPase, C-terminal domain"/>
    <property type="match status" value="1"/>
</dbReference>
<accession>A0A6C0BVR7</accession>
<feature type="compositionally biased region" description="Basic residues" evidence="14">
    <location>
        <begin position="1169"/>
        <end position="1178"/>
    </location>
</feature>
<evidence type="ECO:0000256" key="3">
    <source>
        <dbReference type="ARBA" id="ARBA00001946"/>
    </source>
</evidence>
<name>A0A6C0BVR7_9ZZZZ</name>
<dbReference type="Gene3D" id="3.30.1360.40">
    <property type="match status" value="1"/>
</dbReference>
<dbReference type="PRINTS" id="PR00418">
    <property type="entry name" value="TPI2FAMILY"/>
</dbReference>
<dbReference type="InterPro" id="IPR006171">
    <property type="entry name" value="TOPRIM_dom"/>
</dbReference>
<dbReference type="InterPro" id="IPR031660">
    <property type="entry name" value="TOPRIM_C"/>
</dbReference>
<organism evidence="17">
    <name type="scientific">viral metagenome</name>
    <dbReference type="NCBI Taxonomy" id="1070528"/>
    <lineage>
        <taxon>unclassified sequences</taxon>
        <taxon>metagenomes</taxon>
        <taxon>organismal metagenomes</taxon>
    </lineage>
</organism>
<dbReference type="EMBL" id="MN739259">
    <property type="protein sequence ID" value="QHS95851.1"/>
    <property type="molecule type" value="Genomic_DNA"/>
</dbReference>
<dbReference type="Pfam" id="PF16898">
    <property type="entry name" value="TOPRIM_C"/>
    <property type="match status" value="1"/>
</dbReference>
<dbReference type="PRINTS" id="PR01158">
    <property type="entry name" value="TOPISMRASEII"/>
</dbReference>
<dbReference type="Gene3D" id="1.10.268.10">
    <property type="entry name" value="Topoisomerase, domain 3"/>
    <property type="match status" value="1"/>
</dbReference>
<evidence type="ECO:0000256" key="8">
    <source>
        <dbReference type="ARBA" id="ARBA00022840"/>
    </source>
</evidence>
<dbReference type="InterPro" id="IPR013758">
    <property type="entry name" value="Topo_IIA_A/C_ab"/>
</dbReference>
<keyword evidence="10" id="KW-0799">Topoisomerase</keyword>
<comment type="cofactor">
    <cofactor evidence="3">
        <name>Mg(2+)</name>
        <dbReference type="ChEBI" id="CHEBI:18420"/>
    </cofactor>
</comment>
<dbReference type="SMART" id="SM00434">
    <property type="entry name" value="TOP4c"/>
    <property type="match status" value="1"/>
</dbReference>
<comment type="cofactor">
    <cofactor evidence="2">
        <name>Ca(2+)</name>
        <dbReference type="ChEBI" id="CHEBI:29108"/>
    </cofactor>
</comment>
<evidence type="ECO:0000256" key="10">
    <source>
        <dbReference type="ARBA" id="ARBA00023029"/>
    </source>
</evidence>
<dbReference type="FunFam" id="3.90.199.10:FF:000002">
    <property type="entry name" value="DNA topoisomerase 2"/>
    <property type="match status" value="1"/>
</dbReference>
<keyword evidence="13" id="KW-0175">Coiled coil</keyword>
<dbReference type="PANTHER" id="PTHR10169:SF38">
    <property type="entry name" value="DNA TOPOISOMERASE 2"/>
    <property type="match status" value="1"/>
</dbReference>
<dbReference type="PROSITE" id="PS00177">
    <property type="entry name" value="TOPOISOMERASE_II"/>
    <property type="match status" value="1"/>
</dbReference>
<protein>
    <recommendedName>
        <fullName evidence="5">DNA topoisomerase (ATP-hydrolyzing)</fullName>
        <ecNumber evidence="5">5.6.2.2</ecNumber>
    </recommendedName>
</protein>
<evidence type="ECO:0000256" key="2">
    <source>
        <dbReference type="ARBA" id="ARBA00001913"/>
    </source>
</evidence>
<evidence type="ECO:0000256" key="13">
    <source>
        <dbReference type="SAM" id="Coils"/>
    </source>
</evidence>
<dbReference type="Gene3D" id="3.30.230.10">
    <property type="match status" value="1"/>
</dbReference>
<dbReference type="PROSITE" id="PS52040">
    <property type="entry name" value="TOPO_IIA"/>
    <property type="match status" value="1"/>
</dbReference>
<dbReference type="InterPro" id="IPR002205">
    <property type="entry name" value="Topo_IIA_dom_A"/>
</dbReference>
<dbReference type="Gene3D" id="3.90.199.10">
    <property type="entry name" value="Topoisomerase II, domain 5"/>
    <property type="match status" value="1"/>
</dbReference>
<feature type="domain" description="Toprim" evidence="15">
    <location>
        <begin position="453"/>
        <end position="570"/>
    </location>
</feature>
<dbReference type="SUPFAM" id="SSF55874">
    <property type="entry name" value="ATPase domain of HSP90 chaperone/DNA topoisomerase II/histidine kinase"/>
    <property type="match status" value="1"/>
</dbReference>
<dbReference type="GO" id="GO:0005634">
    <property type="term" value="C:nucleus"/>
    <property type="evidence" value="ECO:0007669"/>
    <property type="project" value="TreeGrafter"/>
</dbReference>
<evidence type="ECO:0000313" key="17">
    <source>
        <dbReference type="EMBL" id="QHS95851.1"/>
    </source>
</evidence>
<dbReference type="GO" id="GO:0000819">
    <property type="term" value="P:sister chromatid segregation"/>
    <property type="evidence" value="ECO:0007669"/>
    <property type="project" value="TreeGrafter"/>
</dbReference>
<dbReference type="EC" id="5.6.2.2" evidence="5"/>